<name>U7V8Z0_9FUSO</name>
<accession>U7V8Z0</accession>
<organism evidence="7 8">
    <name type="scientific">Cetobacterium somerae ATCC BAA-474</name>
    <dbReference type="NCBI Taxonomy" id="1319815"/>
    <lineage>
        <taxon>Bacteria</taxon>
        <taxon>Fusobacteriati</taxon>
        <taxon>Fusobacteriota</taxon>
        <taxon>Fusobacteriia</taxon>
        <taxon>Fusobacteriales</taxon>
        <taxon>Fusobacteriaceae</taxon>
        <taxon>Cetobacterium</taxon>
    </lineage>
</organism>
<dbReference type="PIRSF" id="PIRSF000105">
    <property type="entry name" value="HCDH"/>
    <property type="match status" value="1"/>
</dbReference>
<dbReference type="HOGENOM" id="CLU_009834_2_0_0"/>
<feature type="domain" description="3-hydroxyacyl-CoA dehydrogenase NAD binding" evidence="6">
    <location>
        <begin position="2"/>
        <end position="180"/>
    </location>
</feature>
<dbReference type="InterPro" id="IPR036291">
    <property type="entry name" value="NAD(P)-bd_dom_sf"/>
</dbReference>
<comment type="caution">
    <text evidence="7">The sequence shown here is derived from an EMBL/GenBank/DDBJ whole genome shotgun (WGS) entry which is preliminary data.</text>
</comment>
<dbReference type="PROSITE" id="PS00067">
    <property type="entry name" value="3HCDH"/>
    <property type="match status" value="1"/>
</dbReference>
<dbReference type="InterPro" id="IPR006176">
    <property type="entry name" value="3-OHacyl-CoA_DH_NAD-bd"/>
</dbReference>
<dbReference type="STRING" id="1319815.HMPREF0202_02102"/>
<dbReference type="PATRIC" id="fig|1319815.3.peg.2023"/>
<dbReference type="InterPro" id="IPR008927">
    <property type="entry name" value="6-PGluconate_DH-like_C_sf"/>
</dbReference>
<dbReference type="PANTHER" id="PTHR48075:SF5">
    <property type="entry name" value="3-HYDROXYBUTYRYL-COA DEHYDROGENASE"/>
    <property type="match status" value="1"/>
</dbReference>
<feature type="domain" description="3-hydroxyacyl-CoA dehydrogenase C-terminal" evidence="5">
    <location>
        <begin position="183"/>
        <end position="279"/>
    </location>
</feature>
<feature type="binding site" evidence="4">
    <location>
        <position position="53"/>
    </location>
    <ligand>
        <name>CoA</name>
        <dbReference type="ChEBI" id="CHEBI:57287"/>
    </ligand>
</feature>
<dbReference type="NCBIfam" id="NF004474">
    <property type="entry name" value="PRK05808.1"/>
    <property type="match status" value="1"/>
</dbReference>
<dbReference type="InterPro" id="IPR022694">
    <property type="entry name" value="3-OHacyl-CoA_DH"/>
</dbReference>
<dbReference type="SUPFAM" id="SSF51735">
    <property type="entry name" value="NAD(P)-binding Rossmann-fold domains"/>
    <property type="match status" value="1"/>
</dbReference>
<dbReference type="PANTHER" id="PTHR48075">
    <property type="entry name" value="3-HYDROXYACYL-COA DEHYDROGENASE FAMILY PROTEIN"/>
    <property type="match status" value="1"/>
</dbReference>
<dbReference type="InterPro" id="IPR006180">
    <property type="entry name" value="3-OHacyl-CoA_DH_CS"/>
</dbReference>
<keyword evidence="8" id="KW-1185">Reference proteome</keyword>
<dbReference type="GO" id="GO:0070403">
    <property type="term" value="F:NAD+ binding"/>
    <property type="evidence" value="ECO:0007669"/>
    <property type="project" value="InterPro"/>
</dbReference>
<feature type="binding site" evidence="4">
    <location>
        <position position="46"/>
    </location>
    <ligand>
        <name>CoA</name>
        <dbReference type="ChEBI" id="CHEBI:57287"/>
    </ligand>
</feature>
<feature type="site" description="Important for catalytic activity" evidence="3">
    <location>
        <position position="137"/>
    </location>
</feature>
<comment type="similarity">
    <text evidence="1">Belongs to the 3-hydroxyacyl-CoA dehydrogenase family.</text>
</comment>
<dbReference type="RefSeq" id="WP_023051634.1">
    <property type="nucleotide sequence ID" value="NZ_CP173065.2"/>
</dbReference>
<dbReference type="GO" id="GO:0006635">
    <property type="term" value="P:fatty acid beta-oxidation"/>
    <property type="evidence" value="ECO:0007669"/>
    <property type="project" value="TreeGrafter"/>
</dbReference>
<evidence type="ECO:0000256" key="3">
    <source>
        <dbReference type="PIRSR" id="PIRSR000105-1"/>
    </source>
</evidence>
<dbReference type="InterPro" id="IPR013328">
    <property type="entry name" value="6PGD_dom2"/>
</dbReference>
<sequence>MKVFIVGAGVMASGIAQVFATGGHEVLMTDICAEALEKAKKGFVKSLSKLVEKEKITEDRKNEILAKIHTTSNIADAKDADLVIEAVSERMNIKKELFSKLDEICSEKAIFATNTSSLSITEIACATKHPERVIGMHFFNPAPVMKLIEIIKGYTTSQEIYETILKLSKELGKEPVLCEEAPGFVVNRILIPMINEAIGILADGVATAEDIDNAMKYGANHPIGPLALGDLVGLDVVLAIMDVLATEFGDPKYRAHSLLKKMVRAGKLGRKSGEGFYKY</sequence>
<feature type="binding site" evidence="4">
    <location>
        <position position="116"/>
    </location>
    <ligand>
        <name>CoA</name>
        <dbReference type="ChEBI" id="CHEBI:57287"/>
    </ligand>
</feature>
<dbReference type="FunFam" id="3.40.50.720:FF:000009">
    <property type="entry name" value="Fatty oxidation complex, alpha subunit"/>
    <property type="match status" value="1"/>
</dbReference>
<gene>
    <name evidence="7" type="ORF">HMPREF0202_02102</name>
</gene>
<dbReference type="Proteomes" id="UP000017081">
    <property type="component" value="Unassembled WGS sequence"/>
</dbReference>
<dbReference type="AlphaFoldDB" id="U7V8Z0"/>
<dbReference type="Pfam" id="PF02737">
    <property type="entry name" value="3HCDH_N"/>
    <property type="match status" value="1"/>
</dbReference>
<evidence type="ECO:0000256" key="2">
    <source>
        <dbReference type="ARBA" id="ARBA00023002"/>
    </source>
</evidence>
<keyword evidence="2" id="KW-0560">Oxidoreductase</keyword>
<evidence type="ECO:0000256" key="1">
    <source>
        <dbReference type="ARBA" id="ARBA00009463"/>
    </source>
</evidence>
<dbReference type="Gene3D" id="1.10.1040.10">
    <property type="entry name" value="N-(1-d-carboxylethyl)-l-norvaline Dehydrogenase, domain 2"/>
    <property type="match status" value="1"/>
</dbReference>
<dbReference type="Gene3D" id="3.40.50.720">
    <property type="entry name" value="NAD(P)-binding Rossmann-like Domain"/>
    <property type="match status" value="1"/>
</dbReference>
<proteinExistence type="inferred from homology"/>
<dbReference type="Pfam" id="PF00725">
    <property type="entry name" value="3HCDH"/>
    <property type="match status" value="1"/>
</dbReference>
<protein>
    <submittedName>
        <fullName evidence="7">3-hydroxybutyryl-CoA dehydrogenase</fullName>
    </submittedName>
</protein>
<evidence type="ECO:0000313" key="7">
    <source>
        <dbReference type="EMBL" id="ERT68015.1"/>
    </source>
</evidence>
<evidence type="ECO:0000259" key="5">
    <source>
        <dbReference type="Pfam" id="PF00725"/>
    </source>
</evidence>
<evidence type="ECO:0000313" key="8">
    <source>
        <dbReference type="Proteomes" id="UP000017081"/>
    </source>
</evidence>
<dbReference type="EMBL" id="AXZF01000091">
    <property type="protein sequence ID" value="ERT68015.1"/>
    <property type="molecule type" value="Genomic_DNA"/>
</dbReference>
<dbReference type="NCBIfam" id="NF005875">
    <property type="entry name" value="PRK07819.1"/>
    <property type="match status" value="1"/>
</dbReference>
<evidence type="ECO:0000259" key="6">
    <source>
        <dbReference type="Pfam" id="PF02737"/>
    </source>
</evidence>
<dbReference type="eggNOG" id="COG1250">
    <property type="taxonomic scope" value="Bacteria"/>
</dbReference>
<dbReference type="InterPro" id="IPR006108">
    <property type="entry name" value="3HC_DH_C"/>
</dbReference>
<dbReference type="SUPFAM" id="SSF48179">
    <property type="entry name" value="6-phosphogluconate dehydrogenase C-terminal domain-like"/>
    <property type="match status" value="1"/>
</dbReference>
<dbReference type="GO" id="GO:0008691">
    <property type="term" value="F:3-hydroxybutyryl-CoA dehydrogenase activity"/>
    <property type="evidence" value="ECO:0007669"/>
    <property type="project" value="TreeGrafter"/>
</dbReference>
<evidence type="ECO:0000256" key="4">
    <source>
        <dbReference type="PIRSR" id="PIRSR000105-3"/>
    </source>
</evidence>
<reference evidence="7 8" key="1">
    <citation type="submission" date="2013-08" db="EMBL/GenBank/DDBJ databases">
        <authorList>
            <person name="Weinstock G."/>
            <person name="Sodergren E."/>
            <person name="Wylie T."/>
            <person name="Fulton L."/>
            <person name="Fulton R."/>
            <person name="Fronick C."/>
            <person name="O'Laughlin M."/>
            <person name="Godfrey J."/>
            <person name="Miner T."/>
            <person name="Herter B."/>
            <person name="Appelbaum E."/>
            <person name="Cordes M."/>
            <person name="Lek S."/>
            <person name="Wollam A."/>
            <person name="Pepin K.H."/>
            <person name="Palsikar V.B."/>
            <person name="Mitreva M."/>
            <person name="Wilson R.K."/>
        </authorList>
    </citation>
    <scope>NUCLEOTIDE SEQUENCE [LARGE SCALE GENOMIC DNA]</scope>
    <source>
        <strain evidence="7 8">ATCC BAA-474</strain>
    </source>
</reference>